<feature type="compositionally biased region" description="Basic and acidic residues" evidence="1">
    <location>
        <begin position="319"/>
        <end position="329"/>
    </location>
</feature>
<evidence type="ECO:0000256" key="1">
    <source>
        <dbReference type="SAM" id="MobiDB-lite"/>
    </source>
</evidence>
<evidence type="ECO:0000313" key="2">
    <source>
        <dbReference type="EMBL" id="CAA9566056.1"/>
    </source>
</evidence>
<feature type="compositionally biased region" description="Gly residues" evidence="1">
    <location>
        <begin position="248"/>
        <end position="264"/>
    </location>
</feature>
<feature type="compositionally biased region" description="Gly residues" evidence="1">
    <location>
        <begin position="123"/>
        <end position="135"/>
    </location>
</feature>
<feature type="compositionally biased region" description="Gly residues" evidence="1">
    <location>
        <begin position="75"/>
        <end position="92"/>
    </location>
</feature>
<organism evidence="2">
    <name type="scientific">uncultured Thermomicrobiales bacterium</name>
    <dbReference type="NCBI Taxonomy" id="1645740"/>
    <lineage>
        <taxon>Bacteria</taxon>
        <taxon>Pseudomonadati</taxon>
        <taxon>Thermomicrobiota</taxon>
        <taxon>Thermomicrobia</taxon>
        <taxon>Thermomicrobiales</taxon>
        <taxon>environmental samples</taxon>
    </lineage>
</organism>
<feature type="non-terminal residue" evidence="2">
    <location>
        <position position="329"/>
    </location>
</feature>
<feature type="region of interest" description="Disordered" evidence="1">
    <location>
        <begin position="1"/>
        <end position="329"/>
    </location>
</feature>
<feature type="compositionally biased region" description="Low complexity" evidence="1">
    <location>
        <begin position="52"/>
        <end position="62"/>
    </location>
</feature>
<dbReference type="AlphaFoldDB" id="A0A6J4V3B9"/>
<protein>
    <submittedName>
        <fullName evidence="2">Dipeptide transport system permease protein DppC</fullName>
    </submittedName>
</protein>
<feature type="compositionally biased region" description="Basic residues" evidence="1">
    <location>
        <begin position="103"/>
        <end position="116"/>
    </location>
</feature>
<gene>
    <name evidence="2" type="ORF">AVDCRST_MAG49-3059</name>
</gene>
<proteinExistence type="predicted"/>
<dbReference type="EMBL" id="CADCWG010000209">
    <property type="protein sequence ID" value="CAA9566056.1"/>
    <property type="molecule type" value="Genomic_DNA"/>
</dbReference>
<feature type="compositionally biased region" description="Basic residues" evidence="1">
    <location>
        <begin position="223"/>
        <end position="233"/>
    </location>
</feature>
<feature type="compositionally biased region" description="Basic residues" evidence="1">
    <location>
        <begin position="166"/>
        <end position="186"/>
    </location>
</feature>
<name>A0A6J4V3B9_9BACT</name>
<accession>A0A6J4V3B9</accession>
<feature type="compositionally biased region" description="Pro residues" evidence="1">
    <location>
        <begin position="1"/>
        <end position="10"/>
    </location>
</feature>
<feature type="compositionally biased region" description="Gly residues" evidence="1">
    <location>
        <begin position="192"/>
        <end position="203"/>
    </location>
</feature>
<sequence length="329" mass="34120">GHPPDPSPPSPRRRGDHRDARALVGRQTTLRPGTGRDGRRRRVTPGDRDQRGPPTAAASSPRRPGRPRAGRDPGRGGAGRAGAGAGRPGGAGPDRPAGAAGLGRRRLGPPPRHRPPGARPAGPDGGRGAGLAAGRGRGDAGRRSARGGARTPRREHPGLGRPAGHLGRRRPARAAVRRRRDRRRHDARPGGRHGGPDPGGDRMGGVRPDRPPPGPGAAGGAVRRGRAERRGRPRPPGTAPYASEPARPGGGRGQPAGRGDGALRGGAELPRPRRAGRDDHLGRDDRRRPGDAGDRLVGLGGARSRACAGGTRRQPARRLGGERRRGAWV</sequence>
<reference evidence="2" key="1">
    <citation type="submission" date="2020-02" db="EMBL/GenBank/DDBJ databases">
        <authorList>
            <person name="Meier V. D."/>
        </authorList>
    </citation>
    <scope>NUCLEOTIDE SEQUENCE</scope>
    <source>
        <strain evidence="2">AVDCRST_MAG49</strain>
    </source>
</reference>
<feature type="compositionally biased region" description="Basic and acidic residues" evidence="1">
    <location>
        <begin position="275"/>
        <end position="294"/>
    </location>
</feature>
<feature type="non-terminal residue" evidence="2">
    <location>
        <position position="1"/>
    </location>
</feature>